<evidence type="ECO:0000259" key="1">
    <source>
        <dbReference type="Pfam" id="PF01370"/>
    </source>
</evidence>
<dbReference type="PANTHER" id="PTHR48079:SF6">
    <property type="entry name" value="NAD(P)-BINDING DOMAIN-CONTAINING PROTEIN-RELATED"/>
    <property type="match status" value="1"/>
</dbReference>
<dbReference type="SUPFAM" id="SSF51735">
    <property type="entry name" value="NAD(P)-binding Rossmann-fold domains"/>
    <property type="match status" value="1"/>
</dbReference>
<name>A0A381NUS9_9ZZZZ</name>
<dbReference type="InterPro" id="IPR036291">
    <property type="entry name" value="NAD(P)-bd_dom_sf"/>
</dbReference>
<evidence type="ECO:0000313" key="2">
    <source>
        <dbReference type="EMBL" id="SUZ58361.1"/>
    </source>
</evidence>
<dbReference type="EMBL" id="UINC01000614">
    <property type="protein sequence ID" value="SUZ58361.1"/>
    <property type="molecule type" value="Genomic_DNA"/>
</dbReference>
<dbReference type="AlphaFoldDB" id="A0A381NUS9"/>
<dbReference type="InterPro" id="IPR001509">
    <property type="entry name" value="Epimerase_deHydtase"/>
</dbReference>
<dbReference type="InterPro" id="IPR051783">
    <property type="entry name" value="NAD(P)-dependent_oxidoreduct"/>
</dbReference>
<protein>
    <recommendedName>
        <fullName evidence="1">NAD-dependent epimerase/dehydratase domain-containing protein</fullName>
    </recommendedName>
</protein>
<dbReference type="Pfam" id="PF01370">
    <property type="entry name" value="Epimerase"/>
    <property type="match status" value="1"/>
</dbReference>
<dbReference type="GO" id="GO:0005737">
    <property type="term" value="C:cytoplasm"/>
    <property type="evidence" value="ECO:0007669"/>
    <property type="project" value="TreeGrafter"/>
</dbReference>
<reference evidence="2" key="1">
    <citation type="submission" date="2018-05" db="EMBL/GenBank/DDBJ databases">
        <authorList>
            <person name="Lanie J.A."/>
            <person name="Ng W.-L."/>
            <person name="Kazmierczak K.M."/>
            <person name="Andrzejewski T.M."/>
            <person name="Davidsen T.M."/>
            <person name="Wayne K.J."/>
            <person name="Tettelin H."/>
            <person name="Glass J.I."/>
            <person name="Rusch D."/>
            <person name="Podicherti R."/>
            <person name="Tsui H.-C.T."/>
            <person name="Winkler M.E."/>
        </authorList>
    </citation>
    <scope>NUCLEOTIDE SEQUENCE</scope>
</reference>
<proteinExistence type="predicted"/>
<dbReference type="GO" id="GO:0004029">
    <property type="term" value="F:aldehyde dehydrogenase (NAD+) activity"/>
    <property type="evidence" value="ECO:0007669"/>
    <property type="project" value="TreeGrafter"/>
</dbReference>
<feature type="domain" description="NAD-dependent epimerase/dehydratase" evidence="1">
    <location>
        <begin position="5"/>
        <end position="220"/>
    </location>
</feature>
<gene>
    <name evidence="2" type="ORF">METZ01_LOCUS11215</name>
</gene>
<organism evidence="2">
    <name type="scientific">marine metagenome</name>
    <dbReference type="NCBI Taxonomy" id="408172"/>
    <lineage>
        <taxon>unclassified sequences</taxon>
        <taxon>metagenomes</taxon>
        <taxon>ecological metagenomes</taxon>
    </lineage>
</organism>
<dbReference type="PANTHER" id="PTHR48079">
    <property type="entry name" value="PROTEIN YEEZ"/>
    <property type="match status" value="1"/>
</dbReference>
<accession>A0A381NUS9</accession>
<sequence length="327" mass="36872">MKIGITGASGLVGFNFCEKALSKGDSLNILIRKDSYATDNIKAQKFYGDLNNTNVLESFCEGCEVIVHSAAMLSIGFDSYDEVYNVNYTGTNNLLKASKKMNVKKFIYISSINAFNRHSQDEILDERRELVKKGSSYDVTKALAQELVLKTDGIETVSINPSGVVGKNDFKPSKFGKVLRSLHQNKLPFYISGGLDVIDVEDLCKCIYQSIKKGRDKESYLVTGKWRSFKEIITSIRKLQEKKSTVIVLPKFFVKMMIPFLFFFPKKLLKKAAEINGKIYPGLENFSKESIENILNFPKNIDNSKAKRELNLSVSTLDKTIKDCINE</sequence>
<dbReference type="Gene3D" id="3.40.50.720">
    <property type="entry name" value="NAD(P)-binding Rossmann-like Domain"/>
    <property type="match status" value="1"/>
</dbReference>